<dbReference type="InterPro" id="IPR050134">
    <property type="entry name" value="NAD-dep_sirtuin_deacylases"/>
</dbReference>
<dbReference type="RefSeq" id="XP_029642871.2">
    <property type="nucleotide sequence ID" value="XM_029787011.2"/>
</dbReference>
<feature type="region of interest" description="Disordered" evidence="4">
    <location>
        <begin position="395"/>
        <end position="428"/>
    </location>
</feature>
<dbReference type="Gene3D" id="3.40.50.1220">
    <property type="entry name" value="TPP-binding domain"/>
    <property type="match status" value="1"/>
</dbReference>
<sequence>MVTIGLFRKSFNHLRHTLASSKKNIDTYVLSHRNLLSRFHTEQIERSMLTSSGTQTVNQNNVNSEIESNLLDGLKNLSVKDENLKPATTHFKNQNRKLSTSKIDNSDQNLDPLTRATKLLQSNDISKIVVLVGAGLSTNSGIMDFRTPGTGLYDNLQQYDIPYPEAIFDIDYFKYNPKPFFALAKELYPSVKYRPNYNHYFLRLLQDKGLLLRLYTQNIDGLEQLSGIPYAKVIESHGSFAHATCLSCRKKYKGNEVKHALFKEDVPKCKHCKGIVKPDIVFFGEDLPKSFYQYQKDMSRTELVLIMGTSLEVHPFAGIIDYAPSTVPRILFNMKAVGPFRTSSRANDFTVEGDLTESLEQLVTQLNWQAEMLKLLTDAEGKKYANKFHKEFKELNSPLKESDPKLENSEQNSLDSEKKTTSTKSKSK</sequence>
<evidence type="ECO:0000313" key="6">
    <source>
        <dbReference type="Proteomes" id="UP000515154"/>
    </source>
</evidence>
<dbReference type="InterPro" id="IPR029035">
    <property type="entry name" value="DHS-like_NAD/FAD-binding_dom"/>
</dbReference>
<dbReference type="PANTHER" id="PTHR11085">
    <property type="entry name" value="NAD-DEPENDENT PROTEIN DEACYLASE SIRTUIN-5, MITOCHONDRIAL-RELATED"/>
    <property type="match status" value="1"/>
</dbReference>
<evidence type="ECO:0000256" key="1">
    <source>
        <dbReference type="ARBA" id="ARBA00022679"/>
    </source>
</evidence>
<feature type="domain" description="Deacetylase sirtuin-type" evidence="5">
    <location>
        <begin position="103"/>
        <end position="369"/>
    </location>
</feature>
<dbReference type="SUPFAM" id="SSF52467">
    <property type="entry name" value="DHS-like NAD/FAD-binding domain"/>
    <property type="match status" value="1"/>
</dbReference>
<feature type="binding site" evidence="3">
    <location>
        <position position="272"/>
    </location>
    <ligand>
        <name>Zn(2+)</name>
        <dbReference type="ChEBI" id="CHEBI:29105"/>
    </ligand>
</feature>
<dbReference type="InterPro" id="IPR026590">
    <property type="entry name" value="Ssirtuin_cat_dom"/>
</dbReference>
<keyword evidence="3" id="KW-0479">Metal-binding</keyword>
<dbReference type="InterPro" id="IPR003000">
    <property type="entry name" value="Sirtuin"/>
</dbReference>
<organism evidence="6 7">
    <name type="scientific">Octopus sinensis</name>
    <name type="common">East Asian common octopus</name>
    <dbReference type="NCBI Taxonomy" id="2607531"/>
    <lineage>
        <taxon>Eukaryota</taxon>
        <taxon>Metazoa</taxon>
        <taxon>Spiralia</taxon>
        <taxon>Lophotrochozoa</taxon>
        <taxon>Mollusca</taxon>
        <taxon>Cephalopoda</taxon>
        <taxon>Coleoidea</taxon>
        <taxon>Octopodiformes</taxon>
        <taxon>Octopoda</taxon>
        <taxon>Incirrata</taxon>
        <taxon>Octopodidae</taxon>
        <taxon>Octopus</taxon>
    </lineage>
</organism>
<feature type="active site" description="Proton acceptor" evidence="3">
    <location>
        <position position="237"/>
    </location>
</feature>
<keyword evidence="3" id="KW-0862">Zinc</keyword>
<keyword evidence="6" id="KW-1185">Reference proteome</keyword>
<dbReference type="CDD" id="cd01408">
    <property type="entry name" value="SIRT1"/>
    <property type="match status" value="1"/>
</dbReference>
<dbReference type="InterPro" id="IPR026591">
    <property type="entry name" value="Sirtuin_cat_small_dom_sf"/>
</dbReference>
<feature type="compositionally biased region" description="Basic and acidic residues" evidence="4">
    <location>
        <begin position="395"/>
        <end position="408"/>
    </location>
</feature>
<name>A0A6P7SYK6_9MOLL</name>
<dbReference type="Gene3D" id="3.30.1600.10">
    <property type="entry name" value="SIR2/SIRT2 'Small Domain"/>
    <property type="match status" value="1"/>
</dbReference>
<evidence type="ECO:0000256" key="3">
    <source>
        <dbReference type="PROSITE-ProRule" id="PRU00236"/>
    </source>
</evidence>
<dbReference type="Pfam" id="PF02146">
    <property type="entry name" value="SIR2"/>
    <property type="match status" value="1"/>
</dbReference>
<reference evidence="7" key="1">
    <citation type="submission" date="2025-08" db="UniProtKB">
        <authorList>
            <consortium name="RefSeq"/>
        </authorList>
    </citation>
    <scope>IDENTIFICATION</scope>
</reference>
<evidence type="ECO:0000259" key="5">
    <source>
        <dbReference type="PROSITE" id="PS50305"/>
    </source>
</evidence>
<feature type="binding site" evidence="3">
    <location>
        <position position="269"/>
    </location>
    <ligand>
        <name>Zn(2+)</name>
        <dbReference type="ChEBI" id="CHEBI:29105"/>
    </ligand>
</feature>
<proteinExistence type="predicted"/>
<dbReference type="GO" id="GO:0005634">
    <property type="term" value="C:nucleus"/>
    <property type="evidence" value="ECO:0007669"/>
    <property type="project" value="TreeGrafter"/>
</dbReference>
<protein>
    <submittedName>
        <fullName evidence="7">NAD-dependent protein deacetylase sirtuin-3 isoform X1</fullName>
    </submittedName>
</protein>
<evidence type="ECO:0000313" key="7">
    <source>
        <dbReference type="RefSeq" id="XP_029642871.2"/>
    </source>
</evidence>
<accession>A0A6P7SYK6</accession>
<dbReference type="Proteomes" id="UP000515154">
    <property type="component" value="Linkage group LG11"/>
</dbReference>
<dbReference type="AlphaFoldDB" id="A0A6P7SYK6"/>
<keyword evidence="2" id="KW-0520">NAD</keyword>
<dbReference type="PROSITE" id="PS50305">
    <property type="entry name" value="SIRTUIN"/>
    <property type="match status" value="1"/>
</dbReference>
<evidence type="ECO:0000256" key="2">
    <source>
        <dbReference type="ARBA" id="ARBA00023027"/>
    </source>
</evidence>
<dbReference type="GO" id="GO:0046872">
    <property type="term" value="F:metal ion binding"/>
    <property type="evidence" value="ECO:0007669"/>
    <property type="project" value="UniProtKB-KW"/>
</dbReference>
<evidence type="ECO:0000256" key="4">
    <source>
        <dbReference type="SAM" id="MobiDB-lite"/>
    </source>
</evidence>
<keyword evidence="1" id="KW-0808">Transferase</keyword>
<dbReference type="GO" id="GO:0017136">
    <property type="term" value="F:histone deacetylase activity, NAD-dependent"/>
    <property type="evidence" value="ECO:0007669"/>
    <property type="project" value="TreeGrafter"/>
</dbReference>
<dbReference type="PANTHER" id="PTHR11085:SF7">
    <property type="entry name" value="NAD-DEPENDENT PROTEIN DEACETYLASE"/>
    <property type="match status" value="1"/>
</dbReference>
<dbReference type="GO" id="GO:0070403">
    <property type="term" value="F:NAD+ binding"/>
    <property type="evidence" value="ECO:0007669"/>
    <property type="project" value="InterPro"/>
</dbReference>
<feature type="binding site" evidence="3">
    <location>
        <position position="248"/>
    </location>
    <ligand>
        <name>Zn(2+)</name>
        <dbReference type="ChEBI" id="CHEBI:29105"/>
    </ligand>
</feature>
<gene>
    <name evidence="7" type="primary">LOC115217346</name>
</gene>
<feature type="binding site" evidence="3">
    <location>
        <position position="245"/>
    </location>
    <ligand>
        <name>Zn(2+)</name>
        <dbReference type="ChEBI" id="CHEBI:29105"/>
    </ligand>
</feature>